<comment type="caution">
    <text evidence="1">The sequence shown here is derived from an EMBL/GenBank/DDBJ whole genome shotgun (WGS) entry which is preliminary data.</text>
</comment>
<evidence type="ECO:0000313" key="1">
    <source>
        <dbReference type="EMBL" id="CAE7397790.1"/>
    </source>
</evidence>
<protein>
    <submittedName>
        <fullName evidence="1">Uncharacterized protein</fullName>
    </submittedName>
</protein>
<sequence length="95" mass="10803">MRAAEPVAEGRPGDRARPCFDELRQMRPLIIHLGTHYFLLDSVDELPASLSLEEGSIASSRSFLDKCGRCFFRCLDRWSTSRSFSSEARAPLRQQ</sequence>
<reference evidence="1" key="1">
    <citation type="submission" date="2021-02" db="EMBL/GenBank/DDBJ databases">
        <authorList>
            <person name="Dougan E. K."/>
            <person name="Rhodes N."/>
            <person name="Thang M."/>
            <person name="Chan C."/>
        </authorList>
    </citation>
    <scope>NUCLEOTIDE SEQUENCE</scope>
</reference>
<dbReference type="AlphaFoldDB" id="A0A812QPS0"/>
<dbReference type="EMBL" id="CAJNDS010002259">
    <property type="protein sequence ID" value="CAE7397790.1"/>
    <property type="molecule type" value="Genomic_DNA"/>
</dbReference>
<name>A0A812QPS0_9DINO</name>
<keyword evidence="2" id="KW-1185">Reference proteome</keyword>
<gene>
    <name evidence="1" type="ORF">SNAT2548_LOCUS21658</name>
</gene>
<evidence type="ECO:0000313" key="2">
    <source>
        <dbReference type="Proteomes" id="UP000604046"/>
    </source>
</evidence>
<organism evidence="1 2">
    <name type="scientific">Symbiodinium natans</name>
    <dbReference type="NCBI Taxonomy" id="878477"/>
    <lineage>
        <taxon>Eukaryota</taxon>
        <taxon>Sar</taxon>
        <taxon>Alveolata</taxon>
        <taxon>Dinophyceae</taxon>
        <taxon>Suessiales</taxon>
        <taxon>Symbiodiniaceae</taxon>
        <taxon>Symbiodinium</taxon>
    </lineage>
</organism>
<accession>A0A812QPS0</accession>
<proteinExistence type="predicted"/>
<dbReference type="Proteomes" id="UP000604046">
    <property type="component" value="Unassembled WGS sequence"/>
</dbReference>